<feature type="region of interest" description="Disordered" evidence="1">
    <location>
        <begin position="1"/>
        <end position="21"/>
    </location>
</feature>
<reference evidence="2" key="1">
    <citation type="journal article" date="2014" name="PLoS ONE">
        <title>Transcriptome-Based Identification of ABC Transporters in the Western Tarnished Plant Bug Lygus hesperus.</title>
        <authorList>
            <person name="Hull J.J."/>
            <person name="Chaney K."/>
            <person name="Geib S.M."/>
            <person name="Fabrick J.A."/>
            <person name="Brent C.S."/>
            <person name="Walsh D."/>
            <person name="Lavine L.C."/>
        </authorList>
    </citation>
    <scope>NUCLEOTIDE SEQUENCE</scope>
</reference>
<name>A0A0A9WP78_LYGHE</name>
<dbReference type="AlphaFoldDB" id="A0A0A9WP78"/>
<sequence length="144" mass="15690">MLLDGQEPTHILSSSDDEADFGNSCNRHTVGALHDEEDWVYETVEPVRDSRPLSPSSAQTLPRVLSLTSVPSLTTHGRPIMSTTTTTAVNADNANGNFLCRSPTLLTTPCHAGGDTLNSPTQSRAVQRQEERKAAILRELHDVR</sequence>
<organism evidence="2">
    <name type="scientific">Lygus hesperus</name>
    <name type="common">Western plant bug</name>
    <dbReference type="NCBI Taxonomy" id="30085"/>
    <lineage>
        <taxon>Eukaryota</taxon>
        <taxon>Metazoa</taxon>
        <taxon>Ecdysozoa</taxon>
        <taxon>Arthropoda</taxon>
        <taxon>Hexapoda</taxon>
        <taxon>Insecta</taxon>
        <taxon>Pterygota</taxon>
        <taxon>Neoptera</taxon>
        <taxon>Paraneoptera</taxon>
        <taxon>Hemiptera</taxon>
        <taxon>Heteroptera</taxon>
        <taxon>Panheteroptera</taxon>
        <taxon>Cimicomorpha</taxon>
        <taxon>Miridae</taxon>
        <taxon>Mirini</taxon>
        <taxon>Lygus</taxon>
    </lineage>
</organism>
<evidence type="ECO:0000313" key="3">
    <source>
        <dbReference type="EMBL" id="JAQ04348.1"/>
    </source>
</evidence>
<proteinExistence type="predicted"/>
<evidence type="ECO:0000256" key="1">
    <source>
        <dbReference type="SAM" id="MobiDB-lite"/>
    </source>
</evidence>
<gene>
    <name evidence="2" type="primary">dus</name>
    <name evidence="2" type="ORF">CM83_54214</name>
    <name evidence="3" type="ORF">g.45613</name>
</gene>
<dbReference type="EMBL" id="GBHO01033332">
    <property type="protein sequence ID" value="JAG10272.1"/>
    <property type="molecule type" value="Transcribed_RNA"/>
</dbReference>
<reference evidence="3" key="3">
    <citation type="journal article" date="2016" name="Gigascience">
        <title>De novo construction of an expanded transcriptome assembly for the western tarnished plant bug, Lygus hesperus.</title>
        <authorList>
            <person name="Tassone E.E."/>
            <person name="Geib S.M."/>
            <person name="Hall B."/>
            <person name="Fabrick J.A."/>
            <person name="Brent C.S."/>
            <person name="Hull J.J."/>
        </authorList>
    </citation>
    <scope>NUCLEOTIDE SEQUENCE</scope>
</reference>
<accession>A0A0A9WP78</accession>
<dbReference type="EMBL" id="GDHC01014281">
    <property type="protein sequence ID" value="JAQ04348.1"/>
    <property type="molecule type" value="Transcribed_RNA"/>
</dbReference>
<reference evidence="2" key="2">
    <citation type="submission" date="2014-07" db="EMBL/GenBank/DDBJ databases">
        <authorList>
            <person name="Hull J."/>
        </authorList>
    </citation>
    <scope>NUCLEOTIDE SEQUENCE</scope>
</reference>
<evidence type="ECO:0000313" key="2">
    <source>
        <dbReference type="EMBL" id="JAG10272.1"/>
    </source>
</evidence>
<protein>
    <submittedName>
        <fullName evidence="2">Putative tRNA-dihydrouridine synthase</fullName>
    </submittedName>
</protein>